<name>A0AAV4XEL2_CAEEX</name>
<feature type="region of interest" description="Disordered" evidence="1">
    <location>
        <begin position="25"/>
        <end position="66"/>
    </location>
</feature>
<feature type="compositionally biased region" description="Basic and acidic residues" evidence="1">
    <location>
        <begin position="43"/>
        <end position="66"/>
    </location>
</feature>
<dbReference type="AlphaFoldDB" id="A0AAV4XEL2"/>
<organism evidence="2 3">
    <name type="scientific">Caerostris extrusa</name>
    <name type="common">Bark spider</name>
    <name type="synonym">Caerostris bankana</name>
    <dbReference type="NCBI Taxonomy" id="172846"/>
    <lineage>
        <taxon>Eukaryota</taxon>
        <taxon>Metazoa</taxon>
        <taxon>Ecdysozoa</taxon>
        <taxon>Arthropoda</taxon>
        <taxon>Chelicerata</taxon>
        <taxon>Arachnida</taxon>
        <taxon>Araneae</taxon>
        <taxon>Araneomorphae</taxon>
        <taxon>Entelegynae</taxon>
        <taxon>Araneoidea</taxon>
        <taxon>Araneidae</taxon>
        <taxon>Caerostris</taxon>
    </lineage>
</organism>
<reference evidence="2 3" key="1">
    <citation type="submission" date="2021-06" db="EMBL/GenBank/DDBJ databases">
        <title>Caerostris extrusa draft genome.</title>
        <authorList>
            <person name="Kono N."/>
            <person name="Arakawa K."/>
        </authorList>
    </citation>
    <scope>NUCLEOTIDE SEQUENCE [LARGE SCALE GENOMIC DNA]</scope>
</reference>
<sequence length="83" mass="9244">MHLINKLKIADLARTVFTLLFAKKSGGKARGKDCTNSSHHLPLRGDEQNPLRPSQPEKDYEALSGERRSTSIRWKSIVAVTGN</sequence>
<proteinExistence type="predicted"/>
<evidence type="ECO:0000313" key="2">
    <source>
        <dbReference type="EMBL" id="GIY93666.1"/>
    </source>
</evidence>
<dbReference type="Proteomes" id="UP001054945">
    <property type="component" value="Unassembled WGS sequence"/>
</dbReference>
<comment type="caution">
    <text evidence="2">The sequence shown here is derived from an EMBL/GenBank/DDBJ whole genome shotgun (WGS) entry which is preliminary data.</text>
</comment>
<keyword evidence="3" id="KW-1185">Reference proteome</keyword>
<accession>A0AAV4XEL2</accession>
<gene>
    <name evidence="2" type="ORF">CEXT_512921</name>
</gene>
<protein>
    <submittedName>
        <fullName evidence="2">Uncharacterized protein</fullName>
    </submittedName>
</protein>
<evidence type="ECO:0000256" key="1">
    <source>
        <dbReference type="SAM" id="MobiDB-lite"/>
    </source>
</evidence>
<dbReference type="EMBL" id="BPLR01017688">
    <property type="protein sequence ID" value="GIY93666.1"/>
    <property type="molecule type" value="Genomic_DNA"/>
</dbReference>
<evidence type="ECO:0000313" key="3">
    <source>
        <dbReference type="Proteomes" id="UP001054945"/>
    </source>
</evidence>